<dbReference type="PANTHER" id="PTHR37992">
    <property type="entry name" value="EXPRESSED PROTEIN"/>
    <property type="match status" value="1"/>
</dbReference>
<proteinExistence type="predicted"/>
<keyword evidence="1" id="KW-0812">Transmembrane</keyword>
<accession>A0A0C2X145</accession>
<feature type="transmembrane region" description="Helical" evidence="1">
    <location>
        <begin position="184"/>
        <end position="202"/>
    </location>
</feature>
<feature type="transmembrane region" description="Helical" evidence="1">
    <location>
        <begin position="110"/>
        <end position="131"/>
    </location>
</feature>
<feature type="transmembrane region" description="Helical" evidence="1">
    <location>
        <begin position="53"/>
        <end position="75"/>
    </location>
</feature>
<keyword evidence="1" id="KW-0472">Membrane</keyword>
<dbReference type="Gene3D" id="1.20.1260.100">
    <property type="entry name" value="TspO/MBR protein"/>
    <property type="match status" value="1"/>
</dbReference>
<dbReference type="Proteomes" id="UP000054097">
    <property type="component" value="Unassembled WGS sequence"/>
</dbReference>
<keyword evidence="3" id="KW-1185">Reference proteome</keyword>
<dbReference type="OrthoDB" id="5586934at2759"/>
<name>A0A0C2X145_SERVB</name>
<feature type="transmembrane region" description="Helical" evidence="1">
    <location>
        <begin position="143"/>
        <end position="164"/>
    </location>
</feature>
<evidence type="ECO:0000256" key="1">
    <source>
        <dbReference type="SAM" id="Phobius"/>
    </source>
</evidence>
<reference evidence="2 3" key="1">
    <citation type="submission" date="2014-04" db="EMBL/GenBank/DDBJ databases">
        <authorList>
            <consortium name="DOE Joint Genome Institute"/>
            <person name="Kuo A."/>
            <person name="Zuccaro A."/>
            <person name="Kohler A."/>
            <person name="Nagy L.G."/>
            <person name="Floudas D."/>
            <person name="Copeland A."/>
            <person name="Barry K.W."/>
            <person name="Cichocki N."/>
            <person name="Veneault-Fourrey C."/>
            <person name="LaButti K."/>
            <person name="Lindquist E.A."/>
            <person name="Lipzen A."/>
            <person name="Lundell T."/>
            <person name="Morin E."/>
            <person name="Murat C."/>
            <person name="Sun H."/>
            <person name="Tunlid A."/>
            <person name="Henrissat B."/>
            <person name="Grigoriev I.V."/>
            <person name="Hibbett D.S."/>
            <person name="Martin F."/>
            <person name="Nordberg H.P."/>
            <person name="Cantor M.N."/>
            <person name="Hua S.X."/>
        </authorList>
    </citation>
    <scope>NUCLEOTIDE SEQUENCE [LARGE SCALE GENOMIC DNA]</scope>
    <source>
        <strain evidence="2 3">MAFF 305830</strain>
    </source>
</reference>
<dbReference type="STRING" id="933852.A0A0C2X145"/>
<dbReference type="HOGENOM" id="CLU_058254_0_0_1"/>
<dbReference type="PANTHER" id="PTHR37992:SF1">
    <property type="entry name" value="DUF1774-DOMAIN-CONTAINING PROTEIN"/>
    <property type="match status" value="1"/>
</dbReference>
<protein>
    <submittedName>
        <fullName evidence="2">Uncharacterized protein</fullName>
    </submittedName>
</protein>
<organism evidence="2 3">
    <name type="scientific">Serendipita vermifera MAFF 305830</name>
    <dbReference type="NCBI Taxonomy" id="933852"/>
    <lineage>
        <taxon>Eukaryota</taxon>
        <taxon>Fungi</taxon>
        <taxon>Dikarya</taxon>
        <taxon>Basidiomycota</taxon>
        <taxon>Agaricomycotina</taxon>
        <taxon>Agaricomycetes</taxon>
        <taxon>Sebacinales</taxon>
        <taxon>Serendipitaceae</taxon>
        <taxon>Serendipita</taxon>
    </lineage>
</organism>
<evidence type="ECO:0000313" key="2">
    <source>
        <dbReference type="EMBL" id="KIM23217.1"/>
    </source>
</evidence>
<dbReference type="EMBL" id="KN824341">
    <property type="protein sequence ID" value="KIM23217.1"/>
    <property type="molecule type" value="Genomic_DNA"/>
</dbReference>
<dbReference type="AlphaFoldDB" id="A0A0C2X145"/>
<feature type="transmembrane region" description="Helical" evidence="1">
    <location>
        <begin position="234"/>
        <end position="255"/>
    </location>
</feature>
<keyword evidence="1" id="KW-1133">Transmembrane helix</keyword>
<sequence>MPEDTTTHSWKDGIFLKIVNILVFFLFLGSNIYTVAGPGDIYRNSKETYLTPAYWTFGIWSLIHLLLLGYLIYQFTDSGKDVIIDGIGWRFPLLAVLNAVYVNVWASGHYIVAFIFALLVSSAVSHIYYIVKKHHRSKNLGDELFVHLPFSLYHGWTTVLIFLTGFEAFGRNAYTHRAGVWTKIFVFLALFILEATAAAYAFSSPEGDLAGAIAITWSLFGIYAHQSAHGSSKFVSISALVFAILSAFWIVTSAWKLYQSRGTRGILLHDEERAPLVGGH</sequence>
<feature type="transmembrane region" description="Helical" evidence="1">
    <location>
        <begin position="87"/>
        <end position="104"/>
    </location>
</feature>
<feature type="transmembrane region" description="Helical" evidence="1">
    <location>
        <begin position="14"/>
        <end position="33"/>
    </location>
</feature>
<dbReference type="InterPro" id="IPR013920">
    <property type="entry name" value="DUF1774_fun"/>
</dbReference>
<dbReference type="InterPro" id="IPR038330">
    <property type="entry name" value="TspO/MBR-related_sf"/>
</dbReference>
<feature type="transmembrane region" description="Helical" evidence="1">
    <location>
        <begin position="209"/>
        <end position="228"/>
    </location>
</feature>
<evidence type="ECO:0000313" key="3">
    <source>
        <dbReference type="Proteomes" id="UP000054097"/>
    </source>
</evidence>
<gene>
    <name evidence="2" type="ORF">M408DRAFT_332493</name>
</gene>
<reference evidence="3" key="2">
    <citation type="submission" date="2015-01" db="EMBL/GenBank/DDBJ databases">
        <title>Evolutionary Origins and Diversification of the Mycorrhizal Mutualists.</title>
        <authorList>
            <consortium name="DOE Joint Genome Institute"/>
            <consortium name="Mycorrhizal Genomics Consortium"/>
            <person name="Kohler A."/>
            <person name="Kuo A."/>
            <person name="Nagy L.G."/>
            <person name="Floudas D."/>
            <person name="Copeland A."/>
            <person name="Barry K.W."/>
            <person name="Cichocki N."/>
            <person name="Veneault-Fourrey C."/>
            <person name="LaButti K."/>
            <person name="Lindquist E.A."/>
            <person name="Lipzen A."/>
            <person name="Lundell T."/>
            <person name="Morin E."/>
            <person name="Murat C."/>
            <person name="Riley R."/>
            <person name="Ohm R."/>
            <person name="Sun H."/>
            <person name="Tunlid A."/>
            <person name="Henrissat B."/>
            <person name="Grigoriev I.V."/>
            <person name="Hibbett D.S."/>
            <person name="Martin F."/>
        </authorList>
    </citation>
    <scope>NUCLEOTIDE SEQUENCE [LARGE SCALE GENOMIC DNA]</scope>
    <source>
        <strain evidence="3">MAFF 305830</strain>
    </source>
</reference>